<dbReference type="InterPro" id="IPR029098">
    <property type="entry name" value="Acetyltransf_C"/>
</dbReference>
<dbReference type="InterPro" id="IPR037157">
    <property type="entry name" value="Acetyltransf_C_sf"/>
</dbReference>
<evidence type="ECO:0000256" key="6">
    <source>
        <dbReference type="ARBA" id="ARBA00023098"/>
    </source>
</evidence>
<evidence type="ECO:0000313" key="11">
    <source>
        <dbReference type="Proteomes" id="UP000029922"/>
    </source>
</evidence>
<evidence type="ECO:0000313" key="10">
    <source>
        <dbReference type="EMBL" id="TLE00039.1"/>
    </source>
</evidence>
<dbReference type="OrthoDB" id="9807278at2"/>
<dbReference type="EC" id="2.3.1.129" evidence="9 10"/>
<dbReference type="AlphaFoldDB" id="A0A099TY53"/>
<evidence type="ECO:0000256" key="3">
    <source>
        <dbReference type="ARBA" id="ARBA00022556"/>
    </source>
</evidence>
<dbReference type="GO" id="GO:0008780">
    <property type="term" value="F:acyl-[acyl-carrier-protein]-UDP-N-acetylglucosamine O-acyltransferase activity"/>
    <property type="evidence" value="ECO:0007669"/>
    <property type="project" value="UniProtKB-EC"/>
</dbReference>
<evidence type="ECO:0000256" key="2">
    <source>
        <dbReference type="ARBA" id="ARBA00022516"/>
    </source>
</evidence>
<dbReference type="InterPro" id="IPR001451">
    <property type="entry name" value="Hexapep"/>
</dbReference>
<evidence type="ECO:0000259" key="8">
    <source>
        <dbReference type="Pfam" id="PF13720"/>
    </source>
</evidence>
<dbReference type="Proteomes" id="UP000029922">
    <property type="component" value="Unassembled WGS sequence"/>
</dbReference>
<keyword evidence="12" id="KW-1185">Reference proteome</keyword>
<evidence type="ECO:0000313" key="9">
    <source>
        <dbReference type="EMBL" id="STQ86114.1"/>
    </source>
</evidence>
<dbReference type="PIRSF" id="PIRSF000456">
    <property type="entry name" value="UDP-GlcNAc_acltr"/>
    <property type="match status" value="1"/>
</dbReference>
<name>A0A099TY53_9HELI</name>
<dbReference type="CDD" id="cd03351">
    <property type="entry name" value="LbH_UDP-GlcNAc_AT"/>
    <property type="match status" value="1"/>
</dbReference>
<dbReference type="SUPFAM" id="SSF51161">
    <property type="entry name" value="Trimeric LpxA-like enzymes"/>
    <property type="match status" value="1"/>
</dbReference>
<dbReference type="Pfam" id="PF13720">
    <property type="entry name" value="Acetyltransf_11"/>
    <property type="match status" value="1"/>
</dbReference>
<dbReference type="Pfam" id="PF00132">
    <property type="entry name" value="Hexapep"/>
    <property type="match status" value="2"/>
</dbReference>
<proteinExistence type="predicted"/>
<dbReference type="Gene3D" id="2.160.10.10">
    <property type="entry name" value="Hexapeptide repeat proteins"/>
    <property type="match status" value="1"/>
</dbReference>
<evidence type="ECO:0000256" key="4">
    <source>
        <dbReference type="ARBA" id="ARBA00022679"/>
    </source>
</evidence>
<dbReference type="PANTHER" id="PTHR43480">
    <property type="entry name" value="ACYL-[ACYL-CARRIER-PROTEIN]--UDP-N-ACETYLGLUCOSAMINE O-ACYLTRANSFERASE"/>
    <property type="match status" value="1"/>
</dbReference>
<reference evidence="9 12" key="2">
    <citation type="submission" date="2018-06" db="EMBL/GenBank/DDBJ databases">
        <authorList>
            <consortium name="Pathogen Informatics"/>
            <person name="Doyle S."/>
        </authorList>
    </citation>
    <scope>NUCLEOTIDE SEQUENCE [LARGE SCALE GENOMIC DNA]</scope>
    <source>
        <strain evidence="9 12">NCTC12714</strain>
    </source>
</reference>
<gene>
    <name evidence="9" type="primary">lpxA</name>
    <name evidence="10" type="ORF">LS73_005780</name>
    <name evidence="9" type="ORF">NCTC12714_00905</name>
</gene>
<dbReference type="STRING" id="216.LS73_01140"/>
<protein>
    <submittedName>
        <fullName evidence="10">Acyl-ACP--UDP-N-acetylglucosamine O-acyltransferase</fullName>
        <ecNumber evidence="9 10">2.3.1.129</ecNumber>
    </submittedName>
    <submittedName>
        <fullName evidence="9">UDP-N-acetylglucosamine acyltransferase</fullName>
    </submittedName>
</protein>
<reference evidence="10 11" key="1">
    <citation type="journal article" date="2014" name="Genome Announc.">
        <title>Draft genome sequences of eight enterohepatic helicobacter species isolated from both laboratory and wild rodents.</title>
        <authorList>
            <person name="Sheh A."/>
            <person name="Shen Z."/>
            <person name="Fox J.G."/>
        </authorList>
    </citation>
    <scope>NUCLEOTIDE SEQUENCE [LARGE SCALE GENOMIC DNA]</scope>
    <source>
        <strain evidence="10 11">ST1</strain>
    </source>
</reference>
<dbReference type="InterPro" id="IPR010137">
    <property type="entry name" value="Lipid_A_LpxA"/>
</dbReference>
<keyword evidence="4 9" id="KW-0808">Transferase</keyword>
<dbReference type="PROSITE" id="PS00101">
    <property type="entry name" value="HEXAPEP_TRANSFERASES"/>
    <property type="match status" value="2"/>
</dbReference>
<keyword evidence="3" id="KW-0441">Lipid A biosynthesis</keyword>
<keyword evidence="1" id="KW-0963">Cytoplasm</keyword>
<dbReference type="GO" id="GO:0016020">
    <property type="term" value="C:membrane"/>
    <property type="evidence" value="ECO:0007669"/>
    <property type="project" value="GOC"/>
</dbReference>
<dbReference type="InterPro" id="IPR011004">
    <property type="entry name" value="Trimer_LpxA-like_sf"/>
</dbReference>
<dbReference type="NCBIfam" id="NF003657">
    <property type="entry name" value="PRK05289.1"/>
    <property type="match status" value="1"/>
</dbReference>
<keyword evidence="7 9" id="KW-0012">Acyltransferase</keyword>
<dbReference type="GO" id="GO:0009245">
    <property type="term" value="P:lipid A biosynthetic process"/>
    <property type="evidence" value="ECO:0007669"/>
    <property type="project" value="UniProtKB-KW"/>
</dbReference>
<dbReference type="EMBL" id="UGJE01000002">
    <property type="protein sequence ID" value="STQ86114.1"/>
    <property type="molecule type" value="Genomic_DNA"/>
</dbReference>
<keyword evidence="5" id="KW-0677">Repeat</keyword>
<dbReference type="EMBL" id="JRPD02000011">
    <property type="protein sequence ID" value="TLE00039.1"/>
    <property type="molecule type" value="Genomic_DNA"/>
</dbReference>
<keyword evidence="6" id="KW-0443">Lipid metabolism</keyword>
<dbReference type="RefSeq" id="WP_034556821.1">
    <property type="nucleotide sequence ID" value="NZ_FZML01000012.1"/>
</dbReference>
<sequence>MNISSTAKIAKTAIIEGEVNIGENVVIEDYVVIKGNIDINDNSYIYNHVTIRGNTSIGKGNTIFPNAVLGTIPQDLKFKGETTFLEIGDNNLIRESCMFNPGTEGGGGITKIGSNNLFMAYVHVAHDCIIGNNNIFANNATLGGHIHIANFVNIGGMTPIHQFVRIGEGAMIAGASALSQDIPPYCMAEGNRAKIVGLNRFRMRKIMDRYVIDKIDALYKRLFSGSQSLRDLASLELKVAQGSGSDESEIISICEFILQSERGIPHRRGDIND</sequence>
<organism evidence="9 12">
    <name type="scientific">Helicobacter muridarum</name>
    <dbReference type="NCBI Taxonomy" id="216"/>
    <lineage>
        <taxon>Bacteria</taxon>
        <taxon>Pseudomonadati</taxon>
        <taxon>Campylobacterota</taxon>
        <taxon>Epsilonproteobacteria</taxon>
        <taxon>Campylobacterales</taxon>
        <taxon>Helicobacteraceae</taxon>
        <taxon>Helicobacter</taxon>
    </lineage>
</organism>
<evidence type="ECO:0000256" key="5">
    <source>
        <dbReference type="ARBA" id="ARBA00022737"/>
    </source>
</evidence>
<evidence type="ECO:0000256" key="1">
    <source>
        <dbReference type="ARBA" id="ARBA00022490"/>
    </source>
</evidence>
<dbReference type="Proteomes" id="UP000255139">
    <property type="component" value="Unassembled WGS sequence"/>
</dbReference>
<evidence type="ECO:0000313" key="12">
    <source>
        <dbReference type="Proteomes" id="UP000255139"/>
    </source>
</evidence>
<evidence type="ECO:0000256" key="7">
    <source>
        <dbReference type="ARBA" id="ARBA00023315"/>
    </source>
</evidence>
<feature type="domain" description="UDP N-acetylglucosamine O-acyltransferase C-terminal" evidence="8">
    <location>
        <begin position="181"/>
        <end position="264"/>
    </location>
</feature>
<keyword evidence="2" id="KW-0444">Lipid biosynthesis</keyword>
<accession>A0A099TY53</accession>
<dbReference type="PANTHER" id="PTHR43480:SF1">
    <property type="entry name" value="ACYL-[ACYL-CARRIER-PROTEIN]--UDP-N-ACETYLGLUCOSAMINE O-ACYLTRANSFERASE, MITOCHONDRIAL-RELATED"/>
    <property type="match status" value="1"/>
</dbReference>
<dbReference type="Gene3D" id="1.20.1180.10">
    <property type="entry name" value="Udp N-acetylglucosamine O-acyltransferase, C-terminal domain"/>
    <property type="match status" value="1"/>
</dbReference>
<dbReference type="NCBIfam" id="TIGR01852">
    <property type="entry name" value="lipid_A_lpxA"/>
    <property type="match status" value="1"/>
</dbReference>
<dbReference type="InterPro" id="IPR018357">
    <property type="entry name" value="Hexapep_transf_CS"/>
</dbReference>